<organism evidence="1 2">
    <name type="scientific">Corchorus capsularis</name>
    <name type="common">Jute</name>
    <dbReference type="NCBI Taxonomy" id="210143"/>
    <lineage>
        <taxon>Eukaryota</taxon>
        <taxon>Viridiplantae</taxon>
        <taxon>Streptophyta</taxon>
        <taxon>Embryophyta</taxon>
        <taxon>Tracheophyta</taxon>
        <taxon>Spermatophyta</taxon>
        <taxon>Magnoliopsida</taxon>
        <taxon>eudicotyledons</taxon>
        <taxon>Gunneridae</taxon>
        <taxon>Pentapetalae</taxon>
        <taxon>rosids</taxon>
        <taxon>malvids</taxon>
        <taxon>Malvales</taxon>
        <taxon>Malvaceae</taxon>
        <taxon>Grewioideae</taxon>
        <taxon>Apeibeae</taxon>
        <taxon>Corchorus</taxon>
    </lineage>
</organism>
<dbReference type="EMBL" id="AWWV01015477">
    <property type="protein sequence ID" value="OMO52621.1"/>
    <property type="molecule type" value="Genomic_DNA"/>
</dbReference>
<protein>
    <submittedName>
        <fullName evidence="1">Uncharacterized protein</fullName>
    </submittedName>
</protein>
<proteinExistence type="predicted"/>
<reference evidence="1 2" key="1">
    <citation type="submission" date="2013-09" db="EMBL/GenBank/DDBJ databases">
        <title>Corchorus capsularis genome sequencing.</title>
        <authorList>
            <person name="Alam M."/>
            <person name="Haque M.S."/>
            <person name="Islam M.S."/>
            <person name="Emdad E.M."/>
            <person name="Islam M.M."/>
            <person name="Ahmed B."/>
            <person name="Halim A."/>
            <person name="Hossen Q.M.M."/>
            <person name="Hossain M.Z."/>
            <person name="Ahmed R."/>
            <person name="Khan M.M."/>
            <person name="Islam R."/>
            <person name="Rashid M.M."/>
            <person name="Khan S.A."/>
            <person name="Rahman M.S."/>
            <person name="Alam M."/>
        </authorList>
    </citation>
    <scope>NUCLEOTIDE SEQUENCE [LARGE SCALE GENOMIC DNA]</scope>
    <source>
        <strain evidence="2">cv. CVL-1</strain>
        <tissue evidence="1">Whole seedling</tissue>
    </source>
</reference>
<keyword evidence="2" id="KW-1185">Reference proteome</keyword>
<evidence type="ECO:0000313" key="1">
    <source>
        <dbReference type="EMBL" id="OMO52621.1"/>
    </source>
</evidence>
<gene>
    <name evidence="1" type="ORF">CCACVL1_29161</name>
</gene>
<dbReference type="AlphaFoldDB" id="A0A1R3G3F2"/>
<dbReference type="Gramene" id="OMO52621">
    <property type="protein sequence ID" value="OMO52621"/>
    <property type="gene ID" value="CCACVL1_29161"/>
</dbReference>
<dbReference type="Proteomes" id="UP000188268">
    <property type="component" value="Unassembled WGS sequence"/>
</dbReference>
<sequence length="34" mass="3705">MAIALALEILLSTFSPSYPSQLDPQLASNLTENR</sequence>
<accession>A0A1R3G3F2</accession>
<evidence type="ECO:0000313" key="2">
    <source>
        <dbReference type="Proteomes" id="UP000188268"/>
    </source>
</evidence>
<comment type="caution">
    <text evidence="1">The sequence shown here is derived from an EMBL/GenBank/DDBJ whole genome shotgun (WGS) entry which is preliminary data.</text>
</comment>
<name>A0A1R3G3F2_COCAP</name>